<evidence type="ECO:0000256" key="1">
    <source>
        <dbReference type="SAM" id="MobiDB-lite"/>
    </source>
</evidence>
<feature type="region of interest" description="Disordered" evidence="1">
    <location>
        <begin position="36"/>
        <end position="66"/>
    </location>
</feature>
<dbReference type="EMBL" id="LAZR01003273">
    <property type="protein sequence ID" value="KKN20085.1"/>
    <property type="molecule type" value="Genomic_DNA"/>
</dbReference>
<protein>
    <submittedName>
        <fullName evidence="2">Uncharacterized protein</fullName>
    </submittedName>
</protein>
<gene>
    <name evidence="2" type="ORF">LCGC14_0939140</name>
</gene>
<evidence type="ECO:0000313" key="2">
    <source>
        <dbReference type="EMBL" id="KKN20085.1"/>
    </source>
</evidence>
<name>A0A0F9NKK9_9ZZZZ</name>
<proteinExistence type="predicted"/>
<feature type="region of interest" description="Disordered" evidence="1">
    <location>
        <begin position="1"/>
        <end position="22"/>
    </location>
</feature>
<comment type="caution">
    <text evidence="2">The sequence shown here is derived from an EMBL/GenBank/DDBJ whole genome shotgun (WGS) entry which is preliminary data.</text>
</comment>
<reference evidence="2" key="1">
    <citation type="journal article" date="2015" name="Nature">
        <title>Complex archaea that bridge the gap between prokaryotes and eukaryotes.</title>
        <authorList>
            <person name="Spang A."/>
            <person name="Saw J.H."/>
            <person name="Jorgensen S.L."/>
            <person name="Zaremba-Niedzwiedzka K."/>
            <person name="Martijn J."/>
            <person name="Lind A.E."/>
            <person name="van Eijk R."/>
            <person name="Schleper C."/>
            <person name="Guy L."/>
            <person name="Ettema T.J."/>
        </authorList>
    </citation>
    <scope>NUCLEOTIDE SEQUENCE</scope>
</reference>
<dbReference type="AlphaFoldDB" id="A0A0F9NKK9"/>
<organism evidence="2">
    <name type="scientific">marine sediment metagenome</name>
    <dbReference type="NCBI Taxonomy" id="412755"/>
    <lineage>
        <taxon>unclassified sequences</taxon>
        <taxon>metagenomes</taxon>
        <taxon>ecological metagenomes</taxon>
    </lineage>
</organism>
<sequence length="121" mass="13385">MLIKILQEETPLQLPDSTQEPFSRKLKNLSKIPSMSLLASQESESSPPRPSNLAGETLSLPTSDSETAHSSKIDLEFLDQTLATICLRLQDIIHSINGLRLDLRQLPDGEDLPRIPGSQQL</sequence>
<accession>A0A0F9NKK9</accession>